<evidence type="ECO:0000313" key="1">
    <source>
        <dbReference type="EMBL" id="KAK4541525.1"/>
    </source>
</evidence>
<accession>A0AAV9J9F1</accession>
<dbReference type="Gene3D" id="3.40.50.1820">
    <property type="entry name" value="alpha/beta hydrolase"/>
    <property type="match status" value="1"/>
</dbReference>
<reference evidence="1 2" key="1">
    <citation type="submission" date="2021-11" db="EMBL/GenBank/DDBJ databases">
        <title>Black yeast isolated from Biological Soil Crust.</title>
        <authorList>
            <person name="Kurbessoian T."/>
        </authorList>
    </citation>
    <scope>NUCLEOTIDE SEQUENCE [LARGE SCALE GENOMIC DNA]</scope>
    <source>
        <strain evidence="1 2">CCFEE 5522</strain>
    </source>
</reference>
<gene>
    <name evidence="1" type="ORF">LTR36_007971</name>
</gene>
<organism evidence="1 2">
    <name type="scientific">Oleoguttula mirabilis</name>
    <dbReference type="NCBI Taxonomy" id="1507867"/>
    <lineage>
        <taxon>Eukaryota</taxon>
        <taxon>Fungi</taxon>
        <taxon>Dikarya</taxon>
        <taxon>Ascomycota</taxon>
        <taxon>Pezizomycotina</taxon>
        <taxon>Dothideomycetes</taxon>
        <taxon>Dothideomycetidae</taxon>
        <taxon>Mycosphaerellales</taxon>
        <taxon>Teratosphaeriaceae</taxon>
        <taxon>Oleoguttula</taxon>
    </lineage>
</organism>
<sequence>MAGNSTFTWAHALALHSTLSPFESPLPQTHATFADVKPISWKRLNIAGILVTIYGLEDIPQDASDISCLWLLHGRGDTQDSMAYTAAGLLGAWNAKRKPGQKSLICVCFDQRNHGSRMIDNTANVSWKQGNPTHGQDMFGLFAGTASDVSLLITQVPSYLPFKVSEHICAGVSLGGHATWQVMLSDPRVKAGIVIIGCPDYVRLMADRALRSKLPTCMDTDPPGRNFLGSKDFPPPLIEAVETLDPAGILLGELDIVTGDDHLHTPSAAEQARLRPIISHRLAGKKILCLSGGQDKLVPYACGEPFLTWLKKAVDSKDGWCDGFDIEVEDILDAEARHEFSARMRKEAERWLCDLLAGEVGSGQVTRESKM</sequence>
<dbReference type="EMBL" id="JAVFHQ010000052">
    <property type="protein sequence ID" value="KAK4541525.1"/>
    <property type="molecule type" value="Genomic_DNA"/>
</dbReference>
<proteinExistence type="predicted"/>
<dbReference type="SUPFAM" id="SSF53474">
    <property type="entry name" value="alpha/beta-Hydrolases"/>
    <property type="match status" value="1"/>
</dbReference>
<dbReference type="InterPro" id="IPR029058">
    <property type="entry name" value="AB_hydrolase_fold"/>
</dbReference>
<name>A0AAV9J9F1_9PEZI</name>
<protein>
    <recommendedName>
        <fullName evidence="3">AB hydrolase-1 domain-containing protein</fullName>
    </recommendedName>
</protein>
<dbReference type="Proteomes" id="UP001324427">
    <property type="component" value="Unassembled WGS sequence"/>
</dbReference>
<keyword evidence="2" id="KW-1185">Reference proteome</keyword>
<dbReference type="PANTHER" id="PTHR47381">
    <property type="entry name" value="ALPHA/BETA-HYDROLASES SUPERFAMILY PROTEIN"/>
    <property type="match status" value="1"/>
</dbReference>
<comment type="caution">
    <text evidence="1">The sequence shown here is derived from an EMBL/GenBank/DDBJ whole genome shotgun (WGS) entry which is preliminary data.</text>
</comment>
<dbReference type="AlphaFoldDB" id="A0AAV9J9F1"/>
<evidence type="ECO:0000313" key="2">
    <source>
        <dbReference type="Proteomes" id="UP001324427"/>
    </source>
</evidence>
<dbReference type="PANTHER" id="PTHR47381:SF3">
    <property type="entry name" value="ALPHA_BETA-HYDROLASES SUPERFAMILY PROTEIN"/>
    <property type="match status" value="1"/>
</dbReference>
<evidence type="ECO:0008006" key="3">
    <source>
        <dbReference type="Google" id="ProtNLM"/>
    </source>
</evidence>